<dbReference type="PROSITE" id="PS00061">
    <property type="entry name" value="ADH_SHORT"/>
    <property type="match status" value="1"/>
</dbReference>
<reference evidence="3 4" key="1">
    <citation type="submission" date="2020-04" db="EMBL/GenBank/DDBJ databases">
        <title>Ramlibacter sp. G-1-2-2 isolated from soil.</title>
        <authorList>
            <person name="Dahal R.H."/>
        </authorList>
    </citation>
    <scope>NUCLEOTIDE SEQUENCE [LARGE SCALE GENOMIC DNA]</scope>
    <source>
        <strain evidence="3 4">G-1-2-2</strain>
    </source>
</reference>
<dbReference type="AlphaFoldDB" id="A0A848HAB4"/>
<keyword evidence="4" id="KW-1185">Reference proteome</keyword>
<evidence type="ECO:0000256" key="1">
    <source>
        <dbReference type="ARBA" id="ARBA00006484"/>
    </source>
</evidence>
<dbReference type="SUPFAM" id="SSF51735">
    <property type="entry name" value="NAD(P)-binding Rossmann-fold domains"/>
    <property type="match status" value="1"/>
</dbReference>
<dbReference type="RefSeq" id="WP_169420667.1">
    <property type="nucleotide sequence ID" value="NZ_JABBFX010000002.1"/>
</dbReference>
<sequence length="246" mass="25363">MKPQEGRVAIVTGAAGGIGLAIVDQLLADGATVLAWDPEATKLAGHPEAATGRLLPRSVDVTDSAAVERELVRADAMEGGLAILVNNAGIAGATRPASEYQRSEWDRVIALNLTSVFEICRRAAPAMAARGYGRVVNISSVGGLRGIADAAAYSASKAGLIGLTQSLAKEYIRSGITFNCVAPALIETPLLAQMTPQFAEAMRSRIPMGRAGAPQEVAAMVGWIASPACSFTTGAVFDVSGGRLSQ</sequence>
<dbReference type="EMBL" id="JABBFX010000002">
    <property type="protein sequence ID" value="NML46400.1"/>
    <property type="molecule type" value="Genomic_DNA"/>
</dbReference>
<name>A0A848HAB4_9BURK</name>
<dbReference type="InterPro" id="IPR050259">
    <property type="entry name" value="SDR"/>
</dbReference>
<accession>A0A848HAB4</accession>
<dbReference type="PRINTS" id="PR00080">
    <property type="entry name" value="SDRFAMILY"/>
</dbReference>
<dbReference type="Pfam" id="PF13561">
    <property type="entry name" value="adh_short_C2"/>
    <property type="match status" value="1"/>
</dbReference>
<keyword evidence="2" id="KW-0560">Oxidoreductase</keyword>
<dbReference type="PRINTS" id="PR00081">
    <property type="entry name" value="GDHRDH"/>
</dbReference>
<protein>
    <submittedName>
        <fullName evidence="3">SDR family oxidoreductase</fullName>
    </submittedName>
</protein>
<dbReference type="FunFam" id="3.40.50.720:FF:000173">
    <property type="entry name" value="3-oxoacyl-[acyl-carrier protein] reductase"/>
    <property type="match status" value="1"/>
</dbReference>
<dbReference type="InterPro" id="IPR002347">
    <property type="entry name" value="SDR_fam"/>
</dbReference>
<comment type="similarity">
    <text evidence="1">Belongs to the short-chain dehydrogenases/reductases (SDR) family.</text>
</comment>
<dbReference type="Gene3D" id="3.40.50.720">
    <property type="entry name" value="NAD(P)-binding Rossmann-like Domain"/>
    <property type="match status" value="1"/>
</dbReference>
<gene>
    <name evidence="3" type="ORF">HHL11_21810</name>
</gene>
<dbReference type="InterPro" id="IPR020904">
    <property type="entry name" value="Sc_DH/Rdtase_CS"/>
</dbReference>
<dbReference type="Proteomes" id="UP000541185">
    <property type="component" value="Unassembled WGS sequence"/>
</dbReference>
<organism evidence="3 4">
    <name type="scientific">Ramlibacter agri</name>
    <dbReference type="NCBI Taxonomy" id="2728837"/>
    <lineage>
        <taxon>Bacteria</taxon>
        <taxon>Pseudomonadati</taxon>
        <taxon>Pseudomonadota</taxon>
        <taxon>Betaproteobacteria</taxon>
        <taxon>Burkholderiales</taxon>
        <taxon>Comamonadaceae</taxon>
        <taxon>Ramlibacter</taxon>
    </lineage>
</organism>
<evidence type="ECO:0000256" key="2">
    <source>
        <dbReference type="ARBA" id="ARBA00023002"/>
    </source>
</evidence>
<proteinExistence type="inferred from homology"/>
<dbReference type="PANTHER" id="PTHR42879">
    <property type="entry name" value="3-OXOACYL-(ACYL-CARRIER-PROTEIN) REDUCTASE"/>
    <property type="match status" value="1"/>
</dbReference>
<evidence type="ECO:0000313" key="3">
    <source>
        <dbReference type="EMBL" id="NML46400.1"/>
    </source>
</evidence>
<dbReference type="GO" id="GO:0016491">
    <property type="term" value="F:oxidoreductase activity"/>
    <property type="evidence" value="ECO:0007669"/>
    <property type="project" value="UniProtKB-KW"/>
</dbReference>
<evidence type="ECO:0000313" key="4">
    <source>
        <dbReference type="Proteomes" id="UP000541185"/>
    </source>
</evidence>
<dbReference type="InterPro" id="IPR036291">
    <property type="entry name" value="NAD(P)-bd_dom_sf"/>
</dbReference>
<dbReference type="PANTHER" id="PTHR42879:SF2">
    <property type="entry name" value="3-OXOACYL-[ACYL-CARRIER-PROTEIN] REDUCTASE FABG"/>
    <property type="match status" value="1"/>
</dbReference>
<comment type="caution">
    <text evidence="3">The sequence shown here is derived from an EMBL/GenBank/DDBJ whole genome shotgun (WGS) entry which is preliminary data.</text>
</comment>
<dbReference type="GO" id="GO:0032787">
    <property type="term" value="P:monocarboxylic acid metabolic process"/>
    <property type="evidence" value="ECO:0007669"/>
    <property type="project" value="UniProtKB-ARBA"/>
</dbReference>